<sequence>MKKSLLALAVLGSFAGVASAQTNVTIYGIVDVAIQRVDSDATSAAWQMEDGNGNGFNRNGSRIGFKGSEDLGGGLSAIFTLENGFTSDSGNLGQGGRLFGRQAWVGLQGNFGAVRLGRQYTVTHLANDTIDPFNTGFAGAINRVFNGNGVRTDNTLSYALPNLGGFSGQVNYSLGEVAGDNSANRSVGLGLGYANGPINVQFAYHDANGAPAAGAAAATSDTKTAFLGGIYNFGVAKLHAAYQSNEVETLAGARTSDDNNWMLGVSAPLGVGQVMASFIRRDADVVTAARGDLDQYALGYLHNLSKRTNVYTSYARQNDKAATGVDNNVFQVGLQHRF</sequence>
<evidence type="ECO:0000256" key="10">
    <source>
        <dbReference type="ARBA" id="ARBA00023237"/>
    </source>
</evidence>
<keyword evidence="4" id="KW-1134">Transmembrane beta strand</keyword>
<name>A0ABU6JG83_9BURK</name>
<feature type="chain" id="PRO_5047416588" evidence="11">
    <location>
        <begin position="21"/>
        <end position="338"/>
    </location>
</feature>
<dbReference type="Proteomes" id="UP001352263">
    <property type="component" value="Unassembled WGS sequence"/>
</dbReference>
<keyword evidence="7" id="KW-0406">Ion transport</keyword>
<evidence type="ECO:0000256" key="5">
    <source>
        <dbReference type="ARBA" id="ARBA00022692"/>
    </source>
</evidence>
<evidence type="ECO:0000256" key="1">
    <source>
        <dbReference type="ARBA" id="ARBA00004571"/>
    </source>
</evidence>
<dbReference type="InterPro" id="IPR033900">
    <property type="entry name" value="Gram_neg_porin_domain"/>
</dbReference>
<accession>A0ABU6JG83</accession>
<feature type="signal peptide" evidence="11">
    <location>
        <begin position="1"/>
        <end position="20"/>
    </location>
</feature>
<organism evidence="13 14">
    <name type="scientific">Noviherbaspirillum album</name>
    <dbReference type="NCBI Taxonomy" id="3080276"/>
    <lineage>
        <taxon>Bacteria</taxon>
        <taxon>Pseudomonadati</taxon>
        <taxon>Pseudomonadota</taxon>
        <taxon>Betaproteobacteria</taxon>
        <taxon>Burkholderiales</taxon>
        <taxon>Oxalobacteraceae</taxon>
        <taxon>Noviherbaspirillum</taxon>
    </lineage>
</organism>
<keyword evidence="3" id="KW-0813">Transport</keyword>
<evidence type="ECO:0000259" key="12">
    <source>
        <dbReference type="Pfam" id="PF13609"/>
    </source>
</evidence>
<evidence type="ECO:0000313" key="13">
    <source>
        <dbReference type="EMBL" id="MEC4722535.1"/>
    </source>
</evidence>
<dbReference type="Gene3D" id="2.40.160.10">
    <property type="entry name" value="Porin"/>
    <property type="match status" value="1"/>
</dbReference>
<dbReference type="InterPro" id="IPR002299">
    <property type="entry name" value="Porin_Neis"/>
</dbReference>
<protein>
    <submittedName>
        <fullName evidence="13">Porin</fullName>
    </submittedName>
</protein>
<keyword evidence="14" id="KW-1185">Reference proteome</keyword>
<dbReference type="CDD" id="cd00342">
    <property type="entry name" value="gram_neg_porins"/>
    <property type="match status" value="1"/>
</dbReference>
<dbReference type="SUPFAM" id="SSF56935">
    <property type="entry name" value="Porins"/>
    <property type="match status" value="1"/>
</dbReference>
<keyword evidence="5" id="KW-0812">Transmembrane</keyword>
<evidence type="ECO:0000256" key="9">
    <source>
        <dbReference type="ARBA" id="ARBA00023136"/>
    </source>
</evidence>
<gene>
    <name evidence="13" type="ORF">RY831_25545</name>
</gene>
<evidence type="ECO:0000256" key="6">
    <source>
        <dbReference type="ARBA" id="ARBA00022729"/>
    </source>
</evidence>
<dbReference type="PRINTS" id="PR00184">
    <property type="entry name" value="NEISSPPORIN"/>
</dbReference>
<evidence type="ECO:0000256" key="8">
    <source>
        <dbReference type="ARBA" id="ARBA00023114"/>
    </source>
</evidence>
<dbReference type="InterPro" id="IPR023614">
    <property type="entry name" value="Porin_dom_sf"/>
</dbReference>
<keyword evidence="8" id="KW-0626">Porin</keyword>
<evidence type="ECO:0000256" key="11">
    <source>
        <dbReference type="SAM" id="SignalP"/>
    </source>
</evidence>
<keyword evidence="10" id="KW-0998">Cell outer membrane</keyword>
<evidence type="ECO:0000256" key="2">
    <source>
        <dbReference type="ARBA" id="ARBA00011233"/>
    </source>
</evidence>
<dbReference type="RefSeq" id="WP_326509206.1">
    <property type="nucleotide sequence ID" value="NZ_JAWIIV010000031.1"/>
</dbReference>
<dbReference type="InterPro" id="IPR050298">
    <property type="entry name" value="Gram-neg_bact_OMP"/>
</dbReference>
<dbReference type="PRINTS" id="PR00182">
    <property type="entry name" value="ECOLNEIPORIN"/>
</dbReference>
<evidence type="ECO:0000313" key="14">
    <source>
        <dbReference type="Proteomes" id="UP001352263"/>
    </source>
</evidence>
<reference evidence="13 14" key="1">
    <citation type="submission" date="2023-10" db="EMBL/GenBank/DDBJ databases">
        <title>Noviherbaspirillum sp. CPCC 100848 genome assembly.</title>
        <authorList>
            <person name="Li X.Y."/>
            <person name="Fang X.M."/>
        </authorList>
    </citation>
    <scope>NUCLEOTIDE SEQUENCE [LARGE SCALE GENOMIC DNA]</scope>
    <source>
        <strain evidence="13 14">CPCC 100848</strain>
    </source>
</reference>
<feature type="domain" description="Porin" evidence="12">
    <location>
        <begin position="7"/>
        <end position="321"/>
    </location>
</feature>
<dbReference type="InterPro" id="IPR001702">
    <property type="entry name" value="Porin_Gram-ve"/>
</dbReference>
<comment type="subunit">
    <text evidence="2">Homotrimer.</text>
</comment>
<dbReference type="PANTHER" id="PTHR34501:SF9">
    <property type="entry name" value="MAJOR OUTER MEMBRANE PROTEIN P.IA"/>
    <property type="match status" value="1"/>
</dbReference>
<comment type="caution">
    <text evidence="13">The sequence shown here is derived from an EMBL/GenBank/DDBJ whole genome shotgun (WGS) entry which is preliminary data.</text>
</comment>
<keyword evidence="9" id="KW-0472">Membrane</keyword>
<dbReference type="EMBL" id="JAWIIV010000031">
    <property type="protein sequence ID" value="MEC4722535.1"/>
    <property type="molecule type" value="Genomic_DNA"/>
</dbReference>
<dbReference type="PANTHER" id="PTHR34501">
    <property type="entry name" value="PROTEIN YDDL-RELATED"/>
    <property type="match status" value="1"/>
</dbReference>
<evidence type="ECO:0000256" key="7">
    <source>
        <dbReference type="ARBA" id="ARBA00023065"/>
    </source>
</evidence>
<proteinExistence type="predicted"/>
<evidence type="ECO:0000256" key="4">
    <source>
        <dbReference type="ARBA" id="ARBA00022452"/>
    </source>
</evidence>
<comment type="subcellular location">
    <subcellularLocation>
        <location evidence="1">Cell outer membrane</location>
        <topology evidence="1">Multi-pass membrane protein</topology>
    </subcellularLocation>
</comment>
<evidence type="ECO:0000256" key="3">
    <source>
        <dbReference type="ARBA" id="ARBA00022448"/>
    </source>
</evidence>
<dbReference type="Pfam" id="PF13609">
    <property type="entry name" value="Porin_4"/>
    <property type="match status" value="1"/>
</dbReference>
<keyword evidence="6 11" id="KW-0732">Signal</keyword>